<keyword evidence="1" id="KW-0547">Nucleotide-binding</keyword>
<keyword evidence="1" id="KW-0496">Mitochondrion</keyword>
<gene>
    <name evidence="2" type="ORF">A0H81_14895</name>
</gene>
<dbReference type="AlphaFoldDB" id="A0A1C7LKN8"/>
<dbReference type="InterPro" id="IPR036890">
    <property type="entry name" value="HATPase_C_sf"/>
</dbReference>
<dbReference type="InterPro" id="IPR039028">
    <property type="entry name" value="BCKD/PDK"/>
</dbReference>
<keyword evidence="1" id="KW-0418">Kinase</keyword>
<dbReference type="SUPFAM" id="SSF55874">
    <property type="entry name" value="ATPase domain of HSP90 chaperone/DNA topoisomerase II/histidine kinase"/>
    <property type="match status" value="1"/>
</dbReference>
<organism evidence="2 3">
    <name type="scientific">Grifola frondosa</name>
    <name type="common">Maitake</name>
    <name type="synonym">Polyporus frondosus</name>
    <dbReference type="NCBI Taxonomy" id="5627"/>
    <lineage>
        <taxon>Eukaryota</taxon>
        <taxon>Fungi</taxon>
        <taxon>Dikarya</taxon>
        <taxon>Basidiomycota</taxon>
        <taxon>Agaricomycotina</taxon>
        <taxon>Agaricomycetes</taxon>
        <taxon>Polyporales</taxon>
        <taxon>Grifolaceae</taxon>
        <taxon>Grifola</taxon>
    </lineage>
</organism>
<sequence length="71" mass="8001">MYTTMEGQNIDQDFTASDFKAPMAGFGYGLPLSRLYARYFGGDLRLISMDGFGTDVYIHLNRLSSNREPLP</sequence>
<dbReference type="GO" id="GO:0005524">
    <property type="term" value="F:ATP binding"/>
    <property type="evidence" value="ECO:0007669"/>
    <property type="project" value="UniProtKB-UniRule"/>
</dbReference>
<evidence type="ECO:0000313" key="2">
    <source>
        <dbReference type="EMBL" id="OBZ65108.1"/>
    </source>
</evidence>
<dbReference type="EMBL" id="LUGG01000056">
    <property type="protein sequence ID" value="OBZ65108.1"/>
    <property type="molecule type" value="Genomic_DNA"/>
</dbReference>
<dbReference type="STRING" id="5627.A0A1C7LKN8"/>
<dbReference type="GO" id="GO:0010906">
    <property type="term" value="P:regulation of glucose metabolic process"/>
    <property type="evidence" value="ECO:0007669"/>
    <property type="project" value="TreeGrafter"/>
</dbReference>
<dbReference type="Proteomes" id="UP000092993">
    <property type="component" value="Unassembled WGS sequence"/>
</dbReference>
<dbReference type="GO" id="GO:0005759">
    <property type="term" value="C:mitochondrial matrix"/>
    <property type="evidence" value="ECO:0007669"/>
    <property type="project" value="UniProtKB-SubCell"/>
</dbReference>
<keyword evidence="1" id="KW-0808">Transferase</keyword>
<evidence type="ECO:0000256" key="1">
    <source>
        <dbReference type="RuleBase" id="RU366032"/>
    </source>
</evidence>
<dbReference type="Gene3D" id="3.30.565.10">
    <property type="entry name" value="Histidine kinase-like ATPase, C-terminal domain"/>
    <property type="match status" value="1"/>
</dbReference>
<dbReference type="GO" id="GO:0004740">
    <property type="term" value="F:pyruvate dehydrogenase (acetyl-transferring) kinase activity"/>
    <property type="evidence" value="ECO:0007669"/>
    <property type="project" value="TreeGrafter"/>
</dbReference>
<accession>A0A1C7LKN8</accession>
<dbReference type="PANTHER" id="PTHR11947:SF3">
    <property type="entry name" value="[PYRUVATE DEHYDROGENASE (ACETYL-TRANSFERRING)] KINASE, MITOCHONDRIAL"/>
    <property type="match status" value="1"/>
</dbReference>
<comment type="similarity">
    <text evidence="1">Belongs to the PDK/BCKDK protein kinase family.</text>
</comment>
<comment type="caution">
    <text evidence="2">The sequence shown here is derived from an EMBL/GenBank/DDBJ whole genome shotgun (WGS) entry which is preliminary data.</text>
</comment>
<comment type="subcellular location">
    <subcellularLocation>
        <location evidence="1">Mitochondrion matrix</location>
    </subcellularLocation>
</comment>
<name>A0A1C7LKN8_GRIFR</name>
<keyword evidence="1" id="KW-0067">ATP-binding</keyword>
<protein>
    <recommendedName>
        <fullName evidence="1">Protein-serine/threonine kinase</fullName>
        <ecNumber evidence="1">2.7.11.-</ecNumber>
    </recommendedName>
</protein>
<dbReference type="PANTHER" id="PTHR11947">
    <property type="entry name" value="PYRUVATE DEHYDROGENASE KINASE"/>
    <property type="match status" value="1"/>
</dbReference>
<proteinExistence type="inferred from homology"/>
<dbReference type="OrthoDB" id="241648at2759"/>
<reference evidence="2 3" key="1">
    <citation type="submission" date="2016-03" db="EMBL/GenBank/DDBJ databases">
        <title>Whole genome sequencing of Grifola frondosa 9006-11.</title>
        <authorList>
            <person name="Min B."/>
            <person name="Park H."/>
            <person name="Kim J.-G."/>
            <person name="Cho H."/>
            <person name="Oh Y.-L."/>
            <person name="Kong W.-S."/>
            <person name="Choi I.-G."/>
        </authorList>
    </citation>
    <scope>NUCLEOTIDE SEQUENCE [LARGE SCALE GENOMIC DNA]</scope>
    <source>
        <strain evidence="2 3">9006-11</strain>
    </source>
</reference>
<dbReference type="EC" id="2.7.11.-" evidence="1"/>
<evidence type="ECO:0000313" key="3">
    <source>
        <dbReference type="Proteomes" id="UP000092993"/>
    </source>
</evidence>
<keyword evidence="3" id="KW-1185">Reference proteome</keyword>